<feature type="binding site" evidence="1">
    <location>
        <position position="253"/>
    </location>
    <ligand>
        <name>Mg(2+)</name>
        <dbReference type="ChEBI" id="CHEBI:18420"/>
        <label>1</label>
    </ligand>
</feature>
<dbReference type="AlphaFoldDB" id="A0AA36MM52"/>
<dbReference type="InterPro" id="IPR005502">
    <property type="entry name" value="Ribosyl_crysJ1"/>
</dbReference>
<protein>
    <recommendedName>
        <fullName evidence="4">ADP-ribosylglycohydrolase</fullName>
    </recommendedName>
</protein>
<accession>A0AA36MM52</accession>
<dbReference type="SUPFAM" id="SSF101478">
    <property type="entry name" value="ADP-ribosylglycohydrolase"/>
    <property type="match status" value="1"/>
</dbReference>
<dbReference type="Proteomes" id="UP001178507">
    <property type="component" value="Unassembled WGS sequence"/>
</dbReference>
<feature type="binding site" evidence="1">
    <location>
        <position position="3"/>
    </location>
    <ligand>
        <name>Mg(2+)</name>
        <dbReference type="ChEBI" id="CHEBI:18420"/>
        <label>1</label>
    </ligand>
</feature>
<keyword evidence="1" id="KW-0460">Magnesium</keyword>
<evidence type="ECO:0000313" key="2">
    <source>
        <dbReference type="EMBL" id="CAJ1373170.1"/>
    </source>
</evidence>
<feature type="binding site" evidence="1">
    <location>
        <position position="5"/>
    </location>
    <ligand>
        <name>Mg(2+)</name>
        <dbReference type="ChEBI" id="CHEBI:18420"/>
        <label>1</label>
    </ligand>
</feature>
<dbReference type="EMBL" id="CAUJNA010000179">
    <property type="protein sequence ID" value="CAJ1373170.1"/>
    <property type="molecule type" value="Genomic_DNA"/>
</dbReference>
<gene>
    <name evidence="2" type="ORF">EVOR1521_LOCUS3070</name>
</gene>
<dbReference type="Gene3D" id="1.10.4080.10">
    <property type="entry name" value="ADP-ribosylation/Crystallin J1"/>
    <property type="match status" value="1"/>
</dbReference>
<keyword evidence="1" id="KW-0479">Metal-binding</keyword>
<dbReference type="Pfam" id="PF03747">
    <property type="entry name" value="ADP_ribosyl_GH"/>
    <property type="match status" value="1"/>
</dbReference>
<comment type="cofactor">
    <cofactor evidence="1">
        <name>Mg(2+)</name>
        <dbReference type="ChEBI" id="CHEBI:18420"/>
    </cofactor>
    <text evidence="1">Binds 2 magnesium ions per subunit.</text>
</comment>
<feature type="binding site" evidence="1">
    <location>
        <position position="250"/>
    </location>
    <ligand>
        <name>Mg(2+)</name>
        <dbReference type="ChEBI" id="CHEBI:18420"/>
        <label>1</label>
    </ligand>
</feature>
<comment type="caution">
    <text evidence="2">The sequence shown here is derived from an EMBL/GenBank/DDBJ whole genome shotgun (WGS) entry which is preliminary data.</text>
</comment>
<evidence type="ECO:0000256" key="1">
    <source>
        <dbReference type="PIRSR" id="PIRSR605502-1"/>
    </source>
</evidence>
<evidence type="ECO:0000313" key="3">
    <source>
        <dbReference type="Proteomes" id="UP001178507"/>
    </source>
</evidence>
<feature type="binding site" evidence="1">
    <location>
        <position position="4"/>
    </location>
    <ligand>
        <name>Mg(2+)</name>
        <dbReference type="ChEBI" id="CHEBI:18420"/>
        <label>1</label>
    </ligand>
</feature>
<evidence type="ECO:0008006" key="4">
    <source>
        <dbReference type="Google" id="ProtNLM"/>
    </source>
</evidence>
<feature type="binding site" evidence="1">
    <location>
        <position position="252"/>
    </location>
    <ligand>
        <name>Mg(2+)</name>
        <dbReference type="ChEBI" id="CHEBI:18420"/>
        <label>1</label>
    </ligand>
</feature>
<dbReference type="GO" id="GO:0046872">
    <property type="term" value="F:metal ion binding"/>
    <property type="evidence" value="ECO:0007669"/>
    <property type="project" value="UniProtKB-KW"/>
</dbReference>
<proteinExistence type="predicted"/>
<reference evidence="2" key="1">
    <citation type="submission" date="2023-08" db="EMBL/GenBank/DDBJ databases">
        <authorList>
            <person name="Chen Y."/>
            <person name="Shah S."/>
            <person name="Dougan E. K."/>
            <person name="Thang M."/>
            <person name="Chan C."/>
        </authorList>
    </citation>
    <scope>NUCLEOTIDE SEQUENCE</scope>
</reference>
<dbReference type="InterPro" id="IPR036705">
    <property type="entry name" value="Ribosyl_crysJ1_sf"/>
</dbReference>
<name>A0AA36MM52_9DINO</name>
<sequence>MYTDDCEMTVGLVNGLLKHGLQLGEEEMLQAWQAEWDLAKQRPRPAPPGAERNGHGSIKGYFRGFRQIDEVRRLQASKEDPGNAPPMRALPLAFVDNAEVRQRLCILNANATHPHPRARAASLLMAEGARWLIVEGGNRHEVISESLKRLQRSNASDAATEAQLQRLDELEDYHDWGNRFSKMKACTLELLCGPQPVPPADGISAGEDGSSKMHGLWSDAMRTSCLVLYLLKHHRGPLDILRASVDIGGDVDSIAALCLGVVGATAGLGFGEAEGLPWFLLEELEGVEYLHARGAKFQDWIQKQPKMREG</sequence>
<organism evidence="2 3">
    <name type="scientific">Effrenium voratum</name>
    <dbReference type="NCBI Taxonomy" id="2562239"/>
    <lineage>
        <taxon>Eukaryota</taxon>
        <taxon>Sar</taxon>
        <taxon>Alveolata</taxon>
        <taxon>Dinophyceae</taxon>
        <taxon>Suessiales</taxon>
        <taxon>Symbiodiniaceae</taxon>
        <taxon>Effrenium</taxon>
    </lineage>
</organism>
<keyword evidence="3" id="KW-1185">Reference proteome</keyword>